<dbReference type="Proteomes" id="UP000653411">
    <property type="component" value="Unassembled WGS sequence"/>
</dbReference>
<gene>
    <name evidence="2" type="ORF">GCM10011578_089310</name>
</gene>
<evidence type="ECO:0000256" key="1">
    <source>
        <dbReference type="SAM" id="MobiDB-lite"/>
    </source>
</evidence>
<keyword evidence="3" id="KW-1185">Reference proteome</keyword>
<sequence length="302" mass="33221">MASRTIPLRVPLDESGVPHPASAVAPPPRRPAADTASAPLQAATPLRDQGADMSLGTTITIEGDELREVFARLSPHLPPYLRKIGPRPYNGLSFEFAPFTGRENKPTTPQSFYDDPKLRFASQSDDPTEHLVRTAARTIMGDLIEAARGEWRDAAHVADLKAVVGNAPDRWRTYERELKALEAAYSYLRTPEAAKEWPSALSRLVDAQDRTSEAAVAFDERAEEIARVHDQHLYADLGHAAALARAGCPDAGDWHIVSADQYSNTWFSDWNTSVPLQERTRRLVAQQDAHVAKVGRLSGFPG</sequence>
<comment type="caution">
    <text evidence="2">The sequence shown here is derived from an EMBL/GenBank/DDBJ whole genome shotgun (WGS) entry which is preliminary data.</text>
</comment>
<dbReference type="AlphaFoldDB" id="A0A917XMQ0"/>
<evidence type="ECO:0000313" key="3">
    <source>
        <dbReference type="Proteomes" id="UP000653411"/>
    </source>
</evidence>
<feature type="region of interest" description="Disordered" evidence="1">
    <location>
        <begin position="1"/>
        <end position="51"/>
    </location>
</feature>
<reference evidence="2" key="1">
    <citation type="journal article" date="2014" name="Int. J. Syst. Evol. Microbiol.">
        <title>Complete genome sequence of Corynebacterium casei LMG S-19264T (=DSM 44701T), isolated from a smear-ripened cheese.</title>
        <authorList>
            <consortium name="US DOE Joint Genome Institute (JGI-PGF)"/>
            <person name="Walter F."/>
            <person name="Albersmeier A."/>
            <person name="Kalinowski J."/>
            <person name="Ruckert C."/>
        </authorList>
    </citation>
    <scope>NUCLEOTIDE SEQUENCE</scope>
    <source>
        <strain evidence="2">CGMCC 4.7110</strain>
    </source>
</reference>
<name>A0A917XMQ0_9ACTN</name>
<accession>A0A917XMQ0</accession>
<organism evidence="2 3">
    <name type="scientific">Streptomyces fuscichromogenes</name>
    <dbReference type="NCBI Taxonomy" id="1324013"/>
    <lineage>
        <taxon>Bacteria</taxon>
        <taxon>Bacillati</taxon>
        <taxon>Actinomycetota</taxon>
        <taxon>Actinomycetes</taxon>
        <taxon>Kitasatosporales</taxon>
        <taxon>Streptomycetaceae</taxon>
        <taxon>Streptomyces</taxon>
    </lineage>
</organism>
<dbReference type="EMBL" id="BMML01000033">
    <property type="protein sequence ID" value="GGN41235.1"/>
    <property type="molecule type" value="Genomic_DNA"/>
</dbReference>
<reference evidence="2" key="2">
    <citation type="submission" date="2020-09" db="EMBL/GenBank/DDBJ databases">
        <authorList>
            <person name="Sun Q."/>
            <person name="Zhou Y."/>
        </authorList>
    </citation>
    <scope>NUCLEOTIDE SEQUENCE</scope>
    <source>
        <strain evidence="2">CGMCC 4.7110</strain>
    </source>
</reference>
<proteinExistence type="predicted"/>
<evidence type="ECO:0000313" key="2">
    <source>
        <dbReference type="EMBL" id="GGN41235.1"/>
    </source>
</evidence>
<protein>
    <submittedName>
        <fullName evidence="2">Uncharacterized protein</fullName>
    </submittedName>
</protein>